<reference evidence="2 3" key="1">
    <citation type="journal article" date="2016" name="Nat. Commun.">
        <title>Thousands of microbial genomes shed light on interconnected biogeochemical processes in an aquifer system.</title>
        <authorList>
            <person name="Anantharaman K."/>
            <person name="Brown C.T."/>
            <person name="Hug L.A."/>
            <person name="Sharon I."/>
            <person name="Castelle C.J."/>
            <person name="Probst A.J."/>
            <person name="Thomas B.C."/>
            <person name="Singh A."/>
            <person name="Wilkins M.J."/>
            <person name="Karaoz U."/>
            <person name="Brodie E.L."/>
            <person name="Williams K.H."/>
            <person name="Hubbard S.S."/>
            <person name="Banfield J.F."/>
        </authorList>
    </citation>
    <scope>NUCLEOTIDE SEQUENCE [LARGE SCALE GENOMIC DNA]</scope>
</reference>
<dbReference type="SUPFAM" id="SSF53271">
    <property type="entry name" value="PRTase-like"/>
    <property type="match status" value="1"/>
</dbReference>
<organism evidence="2 3">
    <name type="scientific">Candidatus Giovannonibacteria bacterium RIFCSPLOWO2_12_43_8</name>
    <dbReference type="NCBI Taxonomy" id="1798361"/>
    <lineage>
        <taxon>Bacteria</taxon>
        <taxon>Candidatus Giovannoniibacteriota</taxon>
    </lineage>
</organism>
<gene>
    <name evidence="2" type="ORF">A2Y47_01205</name>
</gene>
<dbReference type="InterPro" id="IPR018391">
    <property type="entry name" value="PQQ_b-propeller_rpt"/>
</dbReference>
<dbReference type="InterPro" id="IPR015943">
    <property type="entry name" value="WD40/YVTN_repeat-like_dom_sf"/>
</dbReference>
<dbReference type="PANTHER" id="PTHR44394:SF1">
    <property type="entry name" value="BETA-ALANINE-ACTIVATING ENZYME"/>
    <property type="match status" value="1"/>
</dbReference>
<dbReference type="Pfam" id="PF13360">
    <property type="entry name" value="PQQ_2"/>
    <property type="match status" value="2"/>
</dbReference>
<dbReference type="Gene3D" id="2.40.10.480">
    <property type="match status" value="1"/>
</dbReference>
<dbReference type="Gene3D" id="2.130.10.10">
    <property type="entry name" value="YVTN repeat-like/Quinoprotein amine dehydrogenase"/>
    <property type="match status" value="2"/>
</dbReference>
<dbReference type="InterPro" id="IPR011047">
    <property type="entry name" value="Quinoprotein_ADH-like_sf"/>
</dbReference>
<dbReference type="GO" id="GO:0043041">
    <property type="term" value="P:amino acid activation for nonribosomal peptide biosynthetic process"/>
    <property type="evidence" value="ECO:0007669"/>
    <property type="project" value="TreeGrafter"/>
</dbReference>
<dbReference type="EMBL" id="MFIN01000008">
    <property type="protein sequence ID" value="OGF95709.1"/>
    <property type="molecule type" value="Genomic_DNA"/>
</dbReference>
<name>A0A1F5Y6M7_9BACT</name>
<feature type="domain" description="Pyrrolo-quinoline quinone repeat" evidence="1">
    <location>
        <begin position="199"/>
        <end position="341"/>
    </location>
</feature>
<dbReference type="InterPro" id="IPR000836">
    <property type="entry name" value="PRTase_dom"/>
</dbReference>
<dbReference type="CDD" id="cd06223">
    <property type="entry name" value="PRTases_typeI"/>
    <property type="match status" value="1"/>
</dbReference>
<dbReference type="InterPro" id="IPR052091">
    <property type="entry name" value="Beta-ala_Activ/Resist"/>
</dbReference>
<comment type="caution">
    <text evidence="2">The sequence shown here is derived from an EMBL/GenBank/DDBJ whole genome shotgun (WGS) entry which is preliminary data.</text>
</comment>
<protein>
    <recommendedName>
        <fullName evidence="1">Pyrrolo-quinoline quinone repeat domain-containing protein</fullName>
    </recommendedName>
</protein>
<dbReference type="AlphaFoldDB" id="A0A1F5Y6M7"/>
<dbReference type="SUPFAM" id="SSF50998">
    <property type="entry name" value="Quinoprotein alcohol dehydrogenase-like"/>
    <property type="match status" value="1"/>
</dbReference>
<feature type="domain" description="Pyrrolo-quinoline quinone repeat" evidence="1">
    <location>
        <begin position="409"/>
        <end position="509"/>
    </location>
</feature>
<dbReference type="InterPro" id="IPR002372">
    <property type="entry name" value="PQQ_rpt_dom"/>
</dbReference>
<evidence type="ECO:0000313" key="2">
    <source>
        <dbReference type="EMBL" id="OGF95709.1"/>
    </source>
</evidence>
<proteinExistence type="predicted"/>
<dbReference type="Proteomes" id="UP000177720">
    <property type="component" value="Unassembled WGS sequence"/>
</dbReference>
<sequence length="539" mass="60973">MPNPKLSELKEIFQKYSIVKQSDRKIVSKSGDESTWLIDSRNALMRPEALRLAVNIFWEMFEKEYPFQICGQETAALPLIGAIVLKSAGAGKPVNGFFIRKSRKPDGLQKIIEGEINNEKIILIDDLINSGKTISHQIEILKEAGKKVDAVFTLIRYRPLDSYEFLKENGIKAVSLFTLEDFELSLSKKRDEIRTNFEILWRFQSPNPNYFYRVPKSAPVIDDQKLYFGSDSGYFWAIDKKGGSSVWKYKVGWHAKGKSIFSSPALWNNFVYFGSYDGNVYALDKNTGKVKWIFMEADWVGSSPAVAPDLGLVFIGLEFGLWRKRGGIVALDLETGEKKWDFIMSEYTHSSPVYDKKCGVVAIGSNDCKVYLFNAQNGKLLWEFQAGGEIKASLCIDDKRKLLIFGAFDGYIYMLNLSSGELLYKFKTLAAIYSAPVIYENNVIVSSLDKKIYSINLDTKGLNWDYQCGGRAMTTPLIVEQSIWVGATDGAIYEIEASSGKLLSIFRTTERITNRPAYDLESKILFVPTYANEIYAVKV</sequence>
<dbReference type="PANTHER" id="PTHR44394">
    <property type="entry name" value="BETA-ALANINE-ACTIVATING ENZYME"/>
    <property type="match status" value="1"/>
</dbReference>
<dbReference type="InterPro" id="IPR029057">
    <property type="entry name" value="PRTase-like"/>
</dbReference>
<dbReference type="SMART" id="SM00564">
    <property type="entry name" value="PQQ"/>
    <property type="match status" value="7"/>
</dbReference>
<evidence type="ECO:0000313" key="3">
    <source>
        <dbReference type="Proteomes" id="UP000177720"/>
    </source>
</evidence>
<dbReference type="Gene3D" id="3.40.50.2020">
    <property type="match status" value="1"/>
</dbReference>
<accession>A0A1F5Y6M7</accession>
<evidence type="ECO:0000259" key="1">
    <source>
        <dbReference type="Pfam" id="PF13360"/>
    </source>
</evidence>